<evidence type="ECO:0000256" key="1">
    <source>
        <dbReference type="SAM" id="MobiDB-lite"/>
    </source>
</evidence>
<feature type="compositionally biased region" description="Acidic residues" evidence="1">
    <location>
        <begin position="448"/>
        <end position="457"/>
    </location>
</feature>
<evidence type="ECO:0000313" key="3">
    <source>
        <dbReference type="Proteomes" id="UP000786811"/>
    </source>
</evidence>
<organism evidence="2 3">
    <name type="scientific">Cotesia congregata</name>
    <name type="common">Parasitoid wasp</name>
    <name type="synonym">Apanteles congregatus</name>
    <dbReference type="NCBI Taxonomy" id="51543"/>
    <lineage>
        <taxon>Eukaryota</taxon>
        <taxon>Metazoa</taxon>
        <taxon>Ecdysozoa</taxon>
        <taxon>Arthropoda</taxon>
        <taxon>Hexapoda</taxon>
        <taxon>Insecta</taxon>
        <taxon>Pterygota</taxon>
        <taxon>Neoptera</taxon>
        <taxon>Endopterygota</taxon>
        <taxon>Hymenoptera</taxon>
        <taxon>Apocrita</taxon>
        <taxon>Ichneumonoidea</taxon>
        <taxon>Braconidae</taxon>
        <taxon>Microgastrinae</taxon>
        <taxon>Cotesia</taxon>
    </lineage>
</organism>
<dbReference type="EMBL" id="CAJNRD030001123">
    <property type="protein sequence ID" value="CAG5103853.1"/>
    <property type="molecule type" value="Genomic_DNA"/>
</dbReference>
<accession>A0A8J2HNL5</accession>
<gene>
    <name evidence="2" type="ORF">HICCMSTLAB_LOCUS11717</name>
</gene>
<sequence length="467" mass="54760">MFDNYITFPKEVWWLIFSQSKNPLRLFSRFYRASREFKLLIEDYFKENEIFKKLCEGNIEFWANQIISKVHPNKLIDLKRPLSPEDYKEVLKYYYKWRSPKAFSTLVTEFGYGLKEEITCTTVWRDFLVAGSTSGKVFLSDIEKDHDQIAIGFENNHAVKNLKVWLAEKDLEVVVVQLQNKYLKFFNLTTQDEKPLPSLLIYYANNICVGVDNRFFVEYGYNITEYKFNYGKIIFRRTCDVSILLKSSIKLCTKFLTMHSEGDLLMVMIQIDDEVQIFELNFSTDVYKDPKMVNRKVIRILNIFELKNTMISVIPHKELELIFCDYRLAACSRKFSKNDQCCLEYGLLELENDFITCAAMYANILLLGWNSGLFSRIYLNSLEDFNHFNNPPHPLSNTFQLSLDPIIAINLGEFAGISYIIVTTKNGQYLITSKQYSDKIHLLKSIDSDDDDDDDDDPHLSKRMRLS</sequence>
<reference evidence="2" key="1">
    <citation type="submission" date="2021-04" db="EMBL/GenBank/DDBJ databases">
        <authorList>
            <person name="Chebbi M.A.C M."/>
        </authorList>
    </citation>
    <scope>NUCLEOTIDE SEQUENCE</scope>
</reference>
<dbReference type="OrthoDB" id="10468063at2759"/>
<name>A0A8J2HNL5_COTCN</name>
<keyword evidence="3" id="KW-1185">Reference proteome</keyword>
<protein>
    <submittedName>
        <fullName evidence="2">Uncharacterized protein</fullName>
    </submittedName>
</protein>
<dbReference type="AlphaFoldDB" id="A0A8J2HNL5"/>
<proteinExistence type="predicted"/>
<evidence type="ECO:0000313" key="2">
    <source>
        <dbReference type="EMBL" id="CAG5103853.1"/>
    </source>
</evidence>
<dbReference type="Proteomes" id="UP000786811">
    <property type="component" value="Unassembled WGS sequence"/>
</dbReference>
<feature type="region of interest" description="Disordered" evidence="1">
    <location>
        <begin position="447"/>
        <end position="467"/>
    </location>
</feature>
<comment type="caution">
    <text evidence="2">The sequence shown here is derived from an EMBL/GenBank/DDBJ whole genome shotgun (WGS) entry which is preliminary data.</text>
</comment>